<evidence type="ECO:0000259" key="3">
    <source>
        <dbReference type="SMART" id="SM01027"/>
    </source>
</evidence>
<gene>
    <name evidence="4" type="ORF">HV832_12130</name>
</gene>
<protein>
    <submittedName>
        <fullName evidence="4">MBL fold metallo-hydrolase</fullName>
    </submittedName>
</protein>
<dbReference type="Pfam" id="PF10996">
    <property type="entry name" value="Beta-Casp"/>
    <property type="match status" value="1"/>
</dbReference>
<dbReference type="Proteomes" id="UP000588051">
    <property type="component" value="Unassembled WGS sequence"/>
</dbReference>
<accession>A0A850QH16</accession>
<evidence type="ECO:0000313" key="4">
    <source>
        <dbReference type="EMBL" id="NVO78578.1"/>
    </source>
</evidence>
<dbReference type="SUPFAM" id="SSF56281">
    <property type="entry name" value="Metallo-hydrolase/oxidoreductase"/>
    <property type="match status" value="1"/>
</dbReference>
<comment type="caution">
    <text evidence="4">The sequence shown here is derived from an EMBL/GenBank/DDBJ whole genome shotgun (WGS) entry which is preliminary data.</text>
</comment>
<dbReference type="RefSeq" id="WP_176804106.1">
    <property type="nucleotide sequence ID" value="NZ_JABXYJ010000006.1"/>
</dbReference>
<dbReference type="EMBL" id="JABXYJ010000006">
    <property type="protein sequence ID" value="NVO78578.1"/>
    <property type="molecule type" value="Genomic_DNA"/>
</dbReference>
<dbReference type="Pfam" id="PF07521">
    <property type="entry name" value="RMMBL"/>
    <property type="match status" value="1"/>
</dbReference>
<dbReference type="InterPro" id="IPR011108">
    <property type="entry name" value="RMMBL"/>
</dbReference>
<dbReference type="InterPro" id="IPR001279">
    <property type="entry name" value="Metallo-B-lactamas"/>
</dbReference>
<dbReference type="Pfam" id="PF16661">
    <property type="entry name" value="Lactamase_B_6"/>
    <property type="match status" value="1"/>
</dbReference>
<feature type="domain" description="Metallo-beta-lactamase" evidence="2">
    <location>
        <begin position="13"/>
        <end position="243"/>
    </location>
</feature>
<dbReference type="SMART" id="SM00849">
    <property type="entry name" value="Lactamase_B"/>
    <property type="match status" value="1"/>
</dbReference>
<dbReference type="InterPro" id="IPR022712">
    <property type="entry name" value="Beta_Casp"/>
</dbReference>
<dbReference type="SMART" id="SM01027">
    <property type="entry name" value="Beta-Casp"/>
    <property type="match status" value="1"/>
</dbReference>
<keyword evidence="1 4" id="KW-0378">Hydrolase</keyword>
<dbReference type="AlphaFoldDB" id="A0A850QH16"/>
<dbReference type="GO" id="GO:0016787">
    <property type="term" value="F:hydrolase activity"/>
    <property type="evidence" value="ECO:0007669"/>
    <property type="project" value="UniProtKB-KW"/>
</dbReference>
<proteinExistence type="predicted"/>
<dbReference type="CDD" id="cd16295">
    <property type="entry name" value="TTHA0252-CPSF-like_MBL-fold"/>
    <property type="match status" value="1"/>
</dbReference>
<dbReference type="GO" id="GO:0004521">
    <property type="term" value="F:RNA endonuclease activity"/>
    <property type="evidence" value="ECO:0007669"/>
    <property type="project" value="TreeGrafter"/>
</dbReference>
<organism evidence="4 5">
    <name type="scientific">Undibacterium oligocarboniphilum</name>
    <dbReference type="NCBI Taxonomy" id="666702"/>
    <lineage>
        <taxon>Bacteria</taxon>
        <taxon>Pseudomonadati</taxon>
        <taxon>Pseudomonadota</taxon>
        <taxon>Betaproteobacteria</taxon>
        <taxon>Burkholderiales</taxon>
        <taxon>Oxalobacteraceae</taxon>
        <taxon>Undibacterium</taxon>
    </lineage>
</organism>
<dbReference type="InterPro" id="IPR050698">
    <property type="entry name" value="MBL"/>
</dbReference>
<dbReference type="Gene3D" id="3.40.50.10890">
    <property type="match status" value="1"/>
</dbReference>
<evidence type="ECO:0000259" key="2">
    <source>
        <dbReference type="SMART" id="SM00849"/>
    </source>
</evidence>
<dbReference type="PANTHER" id="PTHR11203:SF37">
    <property type="entry name" value="INTEGRATOR COMPLEX SUBUNIT 11"/>
    <property type="match status" value="1"/>
</dbReference>
<dbReference type="InterPro" id="IPR036866">
    <property type="entry name" value="RibonucZ/Hydroxyglut_hydro"/>
</dbReference>
<evidence type="ECO:0000256" key="1">
    <source>
        <dbReference type="ARBA" id="ARBA00022801"/>
    </source>
</evidence>
<sequence length="473" mass="52397">MKLSFHGADLGVTGSCHLLECDGVRILIDCGMYQGSRNLNEENADAFGFDAASIDYVLLTHAHLDHCGRLPLLVRRGFRGNIIATAATRDLARIVLLDSAHLQESEADYQNKKNARRGNDKHMEALYNTHDVLHTLDHFNQMVHYDQELLIAPGITATFIDAGHILGSSSVVLNLTEDGKKCRVVFSGDIGSNGRKLLRNPATPPKADVVVMETTYGDRLHKPLDLSIEELYQVITETFRHGGNVVIPTFALERAQELLYYLREGVEKHILSRSMQVFLDSPMAISATEIFRQHTGCYDAETAAMFSNEHDPFDLPGLHFTRDVTDSMAINRFSGGAVIMAGAGMCTGGRIRHHLKHHLWRQNASIVFVGFAAQGTLAREIIDGARTVRVLGEEIAVRAGIHTINGFSAHADRDELLAWHQHTHARQTFLVHGEEEVMHSFAHLLPAGKVSLPQTADSIDLTPYCHSQKTAEH</sequence>
<dbReference type="Gene3D" id="3.60.15.10">
    <property type="entry name" value="Ribonuclease Z/Hydroxyacylglutathione hydrolase-like"/>
    <property type="match status" value="1"/>
</dbReference>
<dbReference type="PANTHER" id="PTHR11203">
    <property type="entry name" value="CLEAVAGE AND POLYADENYLATION SPECIFICITY FACTOR FAMILY MEMBER"/>
    <property type="match status" value="1"/>
</dbReference>
<keyword evidence="5" id="KW-1185">Reference proteome</keyword>
<name>A0A850QH16_9BURK</name>
<reference evidence="4 5" key="1">
    <citation type="submission" date="2020-06" db="EMBL/GenBank/DDBJ databases">
        <authorList>
            <person name="Qiu C."/>
            <person name="Liu Z."/>
        </authorList>
    </citation>
    <scope>NUCLEOTIDE SEQUENCE [LARGE SCALE GENOMIC DNA]</scope>
    <source>
        <strain evidence="4 5">EM 1</strain>
    </source>
</reference>
<feature type="domain" description="Beta-Casp" evidence="3">
    <location>
        <begin position="255"/>
        <end position="381"/>
    </location>
</feature>
<evidence type="ECO:0000313" key="5">
    <source>
        <dbReference type="Proteomes" id="UP000588051"/>
    </source>
</evidence>